<evidence type="ECO:0000313" key="1">
    <source>
        <dbReference type="EMBL" id="MQM11599.1"/>
    </source>
</evidence>
<accession>A0A843WNV8</accession>
<proteinExistence type="predicted"/>
<name>A0A843WNV8_COLES</name>
<reference evidence="1" key="1">
    <citation type="submission" date="2017-07" db="EMBL/GenBank/DDBJ databases">
        <title>Taro Niue Genome Assembly and Annotation.</title>
        <authorList>
            <person name="Atibalentja N."/>
            <person name="Keating K."/>
            <person name="Fields C.J."/>
        </authorList>
    </citation>
    <scope>NUCLEOTIDE SEQUENCE</scope>
    <source>
        <strain evidence="1">Niue_2</strain>
        <tissue evidence="1">Leaf</tissue>
    </source>
</reference>
<dbReference type="SUPFAM" id="SSF53756">
    <property type="entry name" value="UDP-Glycosyltransferase/glycogen phosphorylase"/>
    <property type="match status" value="1"/>
</dbReference>
<keyword evidence="2" id="KW-1185">Reference proteome</keyword>
<dbReference type="AlphaFoldDB" id="A0A843WNV8"/>
<evidence type="ECO:0000313" key="2">
    <source>
        <dbReference type="Proteomes" id="UP000652761"/>
    </source>
</evidence>
<dbReference type="OrthoDB" id="5835829at2759"/>
<sequence length="204" mass="22793">MRGHLISFLSTRRNIQRLPKIPPHQSSLITLVELTLPPTEVLSEDAESTMDLEVDKVPYLKMALDGLEEQMADFLATASLPVIAEVMASHHLPMDHRNGVYLVLTTPEVFVQDFYRPAQPNAQASHEPAELSSNPLENAWYIEDDSTRGCTGRVVALATPQVRSNDTGRKYNLSRKGGRRFLVQSVWSPVLMVQSRGQQMGGRN</sequence>
<dbReference type="Proteomes" id="UP000652761">
    <property type="component" value="Unassembled WGS sequence"/>
</dbReference>
<organism evidence="1 2">
    <name type="scientific">Colocasia esculenta</name>
    <name type="common">Wild taro</name>
    <name type="synonym">Arum esculentum</name>
    <dbReference type="NCBI Taxonomy" id="4460"/>
    <lineage>
        <taxon>Eukaryota</taxon>
        <taxon>Viridiplantae</taxon>
        <taxon>Streptophyta</taxon>
        <taxon>Embryophyta</taxon>
        <taxon>Tracheophyta</taxon>
        <taxon>Spermatophyta</taxon>
        <taxon>Magnoliopsida</taxon>
        <taxon>Liliopsida</taxon>
        <taxon>Araceae</taxon>
        <taxon>Aroideae</taxon>
        <taxon>Colocasieae</taxon>
        <taxon>Colocasia</taxon>
    </lineage>
</organism>
<dbReference type="EMBL" id="NMUH01005027">
    <property type="protein sequence ID" value="MQM11599.1"/>
    <property type="molecule type" value="Genomic_DNA"/>
</dbReference>
<protein>
    <submittedName>
        <fullName evidence="1">Uncharacterized protein</fullName>
    </submittedName>
</protein>
<gene>
    <name evidence="1" type="ORF">Taro_044510</name>
</gene>
<comment type="caution">
    <text evidence="1">The sequence shown here is derived from an EMBL/GenBank/DDBJ whole genome shotgun (WGS) entry which is preliminary data.</text>
</comment>